<dbReference type="Pfam" id="PF01882">
    <property type="entry name" value="DUF58"/>
    <property type="match status" value="1"/>
</dbReference>
<dbReference type="InterPro" id="IPR001434">
    <property type="entry name" value="OmcB-like_DUF11"/>
</dbReference>
<dbReference type="InterPro" id="IPR047589">
    <property type="entry name" value="DUF11_rpt"/>
</dbReference>
<organism evidence="3 4">
    <name type="scientific">Halorientalis regularis</name>
    <dbReference type="NCBI Taxonomy" id="660518"/>
    <lineage>
        <taxon>Archaea</taxon>
        <taxon>Methanobacteriati</taxon>
        <taxon>Methanobacteriota</taxon>
        <taxon>Stenosarchaea group</taxon>
        <taxon>Halobacteria</taxon>
        <taxon>Halobacteriales</taxon>
        <taxon>Haloarculaceae</taxon>
        <taxon>Halorientalis</taxon>
    </lineage>
</organism>
<dbReference type="NCBIfam" id="TIGR01451">
    <property type="entry name" value="B_ant_repeat"/>
    <property type="match status" value="1"/>
</dbReference>
<dbReference type="OrthoDB" id="31512at2157"/>
<name>A0A1G7HRV1_9EURY</name>
<evidence type="ECO:0000259" key="2">
    <source>
        <dbReference type="Pfam" id="PF01882"/>
    </source>
</evidence>
<dbReference type="Gene3D" id="2.60.40.10">
    <property type="entry name" value="Immunoglobulins"/>
    <property type="match status" value="1"/>
</dbReference>
<accession>A0A1G7HRV1</accession>
<sequence length="432" mass="45469">MNPTARWTAGLAAAAVLATVGAAAGYATLLLAAVVPLLYLAYGVLSTADADVALRAHREIEPATAPPGQEVTVTLTVENAGPDPLPDVRVADAVPEALGVIDGSPRGGTALEPGDTLRAEYSVVAKRGDHEFGEPRTRVRSFGAGAAADRSVAASGERRLHCRLDASAPPIEQEGDRFAGGMPTDSPGQGLEFHSTRPYRRDDPASRIDWRHYAKRDELTTVNYRERRASSVVLVVDARPISRVVAGPARPTAVELAAYAATHALEDLLGAGHEVGVAVVGADGPDAAGLHWLAPGTGRDRRSRARDLLAAATEATADVRAVDPDAQARRIATLAPPRAQLVLFSPLLDDWPVETVEAWGVRDYSRVVLSPDVLTHNTVTGQFESVRRHTRLANCQAAGVRAVDWSRATPLYAVLEAAFAADARGALTGGSS</sequence>
<dbReference type="Proteomes" id="UP000199076">
    <property type="component" value="Unassembled WGS sequence"/>
</dbReference>
<dbReference type="PANTHER" id="PTHR33608">
    <property type="entry name" value="BLL2464 PROTEIN"/>
    <property type="match status" value="1"/>
</dbReference>
<feature type="domain" description="DUF11" evidence="1">
    <location>
        <begin position="60"/>
        <end position="110"/>
    </location>
</feature>
<dbReference type="STRING" id="660518.SAMN05216218_103133"/>
<dbReference type="EMBL" id="FNBK01000003">
    <property type="protein sequence ID" value="SDF03058.1"/>
    <property type="molecule type" value="Genomic_DNA"/>
</dbReference>
<protein>
    <submittedName>
        <fullName evidence="3">Conserved repeat domain-containing protein</fullName>
    </submittedName>
</protein>
<feature type="domain" description="DUF58" evidence="2">
    <location>
        <begin position="196"/>
        <end position="304"/>
    </location>
</feature>
<reference evidence="4" key="1">
    <citation type="submission" date="2016-10" db="EMBL/GenBank/DDBJ databases">
        <authorList>
            <person name="Varghese N."/>
            <person name="Submissions S."/>
        </authorList>
    </citation>
    <scope>NUCLEOTIDE SEQUENCE [LARGE SCALE GENOMIC DNA]</scope>
    <source>
        <strain evidence="4">IBRC-M 10760</strain>
    </source>
</reference>
<evidence type="ECO:0000259" key="1">
    <source>
        <dbReference type="Pfam" id="PF01345"/>
    </source>
</evidence>
<dbReference type="Pfam" id="PF01345">
    <property type="entry name" value="DUF11"/>
    <property type="match status" value="1"/>
</dbReference>
<dbReference type="InterPro" id="IPR002881">
    <property type="entry name" value="DUF58"/>
</dbReference>
<gene>
    <name evidence="3" type="ORF">SAMN05216218_103133</name>
</gene>
<keyword evidence="4" id="KW-1185">Reference proteome</keyword>
<dbReference type="InterPro" id="IPR013783">
    <property type="entry name" value="Ig-like_fold"/>
</dbReference>
<dbReference type="AlphaFoldDB" id="A0A1G7HRV1"/>
<proteinExistence type="predicted"/>
<evidence type="ECO:0000313" key="4">
    <source>
        <dbReference type="Proteomes" id="UP000199076"/>
    </source>
</evidence>
<dbReference type="RefSeq" id="WP_092688769.1">
    <property type="nucleotide sequence ID" value="NZ_FNBK01000003.1"/>
</dbReference>
<evidence type="ECO:0000313" key="3">
    <source>
        <dbReference type="EMBL" id="SDF03058.1"/>
    </source>
</evidence>
<dbReference type="PANTHER" id="PTHR33608:SF6">
    <property type="entry name" value="BLL2464 PROTEIN"/>
    <property type="match status" value="1"/>
</dbReference>